<evidence type="ECO:0000256" key="6">
    <source>
        <dbReference type="SAM" id="SignalP"/>
    </source>
</evidence>
<evidence type="ECO:0000256" key="5">
    <source>
        <dbReference type="PROSITE-ProRule" id="PRU00500"/>
    </source>
</evidence>
<name>A0A8S1E1F8_9INSE</name>
<feature type="disulfide bond" evidence="5">
    <location>
        <begin position="152"/>
        <end position="171"/>
    </location>
</feature>
<evidence type="ECO:0000256" key="4">
    <source>
        <dbReference type="ARBA" id="ARBA00023157"/>
    </source>
</evidence>
<dbReference type="InterPro" id="IPR000716">
    <property type="entry name" value="Thyroglobulin_1"/>
</dbReference>
<keyword evidence="9" id="KW-1185">Reference proteome</keyword>
<evidence type="ECO:0000256" key="2">
    <source>
        <dbReference type="ARBA" id="ARBA00022525"/>
    </source>
</evidence>
<evidence type="ECO:0000256" key="1">
    <source>
        <dbReference type="ARBA" id="ARBA00004613"/>
    </source>
</evidence>
<proteinExistence type="predicted"/>
<evidence type="ECO:0000313" key="9">
    <source>
        <dbReference type="Proteomes" id="UP000494165"/>
    </source>
</evidence>
<comment type="caution">
    <text evidence="8">The sequence shown here is derived from an EMBL/GenBank/DDBJ whole genome shotgun (WGS) entry which is preliminary data.</text>
</comment>
<dbReference type="SUPFAM" id="SSF57610">
    <property type="entry name" value="Thyroglobulin type-1 domain"/>
    <property type="match status" value="2"/>
</dbReference>
<dbReference type="EMBL" id="CADEPI010000689">
    <property type="protein sequence ID" value="CAB3388066.1"/>
    <property type="molecule type" value="Genomic_DNA"/>
</dbReference>
<keyword evidence="3" id="KW-0677">Repeat</keyword>
<reference evidence="8 9" key="1">
    <citation type="submission" date="2020-04" db="EMBL/GenBank/DDBJ databases">
        <authorList>
            <person name="Alioto T."/>
            <person name="Alioto T."/>
            <person name="Gomez Garrido J."/>
        </authorList>
    </citation>
    <scope>NUCLEOTIDE SEQUENCE [LARGE SCALE GENOMIC DNA]</scope>
</reference>
<keyword evidence="6" id="KW-0732">Signal</keyword>
<dbReference type="InterPro" id="IPR036857">
    <property type="entry name" value="Thyroglobulin_1_sf"/>
</dbReference>
<dbReference type="Gene3D" id="4.10.800.10">
    <property type="entry name" value="Thyroglobulin type-1"/>
    <property type="match status" value="2"/>
</dbReference>
<organism evidence="8 9">
    <name type="scientific">Cloeon dipterum</name>
    <dbReference type="NCBI Taxonomy" id="197152"/>
    <lineage>
        <taxon>Eukaryota</taxon>
        <taxon>Metazoa</taxon>
        <taxon>Ecdysozoa</taxon>
        <taxon>Arthropoda</taxon>
        <taxon>Hexapoda</taxon>
        <taxon>Insecta</taxon>
        <taxon>Pterygota</taxon>
        <taxon>Palaeoptera</taxon>
        <taxon>Ephemeroptera</taxon>
        <taxon>Pisciforma</taxon>
        <taxon>Baetidae</taxon>
        <taxon>Cloeon</taxon>
    </lineage>
</organism>
<evidence type="ECO:0000313" key="8">
    <source>
        <dbReference type="EMBL" id="CAB3388066.1"/>
    </source>
</evidence>
<keyword evidence="2" id="KW-0964">Secreted</keyword>
<keyword evidence="4 5" id="KW-1015">Disulfide bond</keyword>
<dbReference type="PROSITE" id="PS51162">
    <property type="entry name" value="THYROGLOBULIN_1_2"/>
    <property type="match status" value="2"/>
</dbReference>
<evidence type="ECO:0000259" key="7">
    <source>
        <dbReference type="PROSITE" id="PS51162"/>
    </source>
</evidence>
<protein>
    <recommendedName>
        <fullName evidence="7">Thyroglobulin type-1 domain-containing protein</fullName>
    </recommendedName>
</protein>
<dbReference type="GO" id="GO:0005604">
    <property type="term" value="C:basement membrane"/>
    <property type="evidence" value="ECO:0007669"/>
    <property type="project" value="TreeGrafter"/>
</dbReference>
<feature type="domain" description="Thyroglobulin type-1" evidence="7">
    <location>
        <begin position="89"/>
        <end position="150"/>
    </location>
</feature>
<comment type="caution">
    <text evidence="5">Lacks conserved residue(s) required for the propagation of feature annotation.</text>
</comment>
<dbReference type="GO" id="GO:0007160">
    <property type="term" value="P:cell-matrix adhesion"/>
    <property type="evidence" value="ECO:0007669"/>
    <property type="project" value="TreeGrafter"/>
</dbReference>
<comment type="subcellular location">
    <subcellularLocation>
        <location evidence="1">Secreted</location>
    </subcellularLocation>
</comment>
<dbReference type="PANTHER" id="PTHR12352:SF3">
    <property type="entry name" value="NIDOGEN-2"/>
    <property type="match status" value="1"/>
</dbReference>
<dbReference type="Pfam" id="PF00086">
    <property type="entry name" value="Thyroglobulin_1"/>
    <property type="match status" value="2"/>
</dbReference>
<dbReference type="OrthoDB" id="6409105at2759"/>
<dbReference type="GO" id="GO:0005615">
    <property type="term" value="C:extracellular space"/>
    <property type="evidence" value="ECO:0007669"/>
    <property type="project" value="TreeGrafter"/>
</dbReference>
<evidence type="ECO:0000256" key="3">
    <source>
        <dbReference type="ARBA" id="ARBA00022737"/>
    </source>
</evidence>
<feature type="domain" description="Thyroglobulin type-1" evidence="7">
    <location>
        <begin position="152"/>
        <end position="212"/>
    </location>
</feature>
<dbReference type="Proteomes" id="UP000494165">
    <property type="component" value="Unassembled WGS sequence"/>
</dbReference>
<feature type="signal peptide" evidence="6">
    <location>
        <begin position="1"/>
        <end position="19"/>
    </location>
</feature>
<feature type="chain" id="PRO_5035784720" description="Thyroglobulin type-1 domain-containing protein" evidence="6">
    <location>
        <begin position="20"/>
        <end position="371"/>
    </location>
</feature>
<dbReference type="InterPro" id="IPR051950">
    <property type="entry name" value="Dev_reg/Prot_inhib"/>
</dbReference>
<sequence length="371" mass="41092">MRHGELLIFSLAVLGAVTAQNDFPSCSGFVGCLGEPECGPYPNLLRPNRTVNNCCPSCVDHVVLGNDCDPEECLPGLDCKNGKCALPATGTCQSYEHRDLLWKPKCELDGKFSAVQCKGERLSGRCYCYSEDGRRIFGQQWWSKAENMTCGCSRKIEALKQQGRVDVTIHCTEDGNFDTLQCDSGVCWCADNITGQTLGEVVPEPMMQMLPCYNATAVGDSYLRRCDSAEYALKVIRDEMRTHGTVGDAFVSKNCGYDGSYGEYQFESGNRYCTWRDNSRIGSFMVGQLPPGGMNCYCARDSRYFQESGYLFTMLCSGDGSYIPMQSLEDKTVCVDKDGFPYAEIADTSEACPSLPATPYVLTEFEFFKLI</sequence>
<accession>A0A8S1E1F8</accession>
<gene>
    <name evidence="8" type="ORF">CLODIP_2_CD04720</name>
</gene>
<dbReference type="PANTHER" id="PTHR12352">
    <property type="entry name" value="SECRETED MODULAR CALCIUM-BINDING PROTEIN"/>
    <property type="match status" value="1"/>
</dbReference>
<dbReference type="AlphaFoldDB" id="A0A8S1E1F8"/>